<proteinExistence type="predicted"/>
<keyword evidence="3" id="KW-1185">Reference proteome</keyword>
<evidence type="ECO:0000313" key="2">
    <source>
        <dbReference type="EMBL" id="GGQ99653.1"/>
    </source>
</evidence>
<dbReference type="EMBL" id="BMSX01000003">
    <property type="protein sequence ID" value="GGQ99653.1"/>
    <property type="molecule type" value="Genomic_DNA"/>
</dbReference>
<gene>
    <name evidence="2" type="ORF">GCM10010251_13600</name>
</gene>
<evidence type="ECO:0000313" key="3">
    <source>
        <dbReference type="Proteomes" id="UP000658320"/>
    </source>
</evidence>
<dbReference type="AlphaFoldDB" id="A0A918F1M3"/>
<sequence length="80" mass="8458">MASLPGVPLLAWEYSLFRADGSTSGFGVFLYWAMGLFALAWALPHRRSLRTLRVVAAGTALAVTLLPVVLAVLLGLAMAA</sequence>
<organism evidence="2 3">
    <name type="scientific">Streptomyces aurantiogriseus</name>
    <dbReference type="NCBI Taxonomy" id="66870"/>
    <lineage>
        <taxon>Bacteria</taxon>
        <taxon>Bacillati</taxon>
        <taxon>Actinomycetota</taxon>
        <taxon>Actinomycetes</taxon>
        <taxon>Kitasatosporales</taxon>
        <taxon>Streptomycetaceae</taxon>
        <taxon>Streptomyces</taxon>
    </lineage>
</organism>
<keyword evidence="1" id="KW-0812">Transmembrane</keyword>
<accession>A0A918F1M3</accession>
<feature type="transmembrane region" description="Helical" evidence="1">
    <location>
        <begin position="55"/>
        <end position="79"/>
    </location>
</feature>
<name>A0A918F1M3_9ACTN</name>
<feature type="transmembrane region" description="Helical" evidence="1">
    <location>
        <begin position="24"/>
        <end position="43"/>
    </location>
</feature>
<dbReference type="Proteomes" id="UP000658320">
    <property type="component" value="Unassembled WGS sequence"/>
</dbReference>
<evidence type="ECO:0000256" key="1">
    <source>
        <dbReference type="SAM" id="Phobius"/>
    </source>
</evidence>
<reference evidence="2" key="2">
    <citation type="submission" date="2020-09" db="EMBL/GenBank/DDBJ databases">
        <authorList>
            <person name="Sun Q."/>
            <person name="Ohkuma M."/>
        </authorList>
    </citation>
    <scope>NUCLEOTIDE SEQUENCE</scope>
    <source>
        <strain evidence="2">JCM 4346</strain>
    </source>
</reference>
<comment type="caution">
    <text evidence="2">The sequence shown here is derived from an EMBL/GenBank/DDBJ whole genome shotgun (WGS) entry which is preliminary data.</text>
</comment>
<reference evidence="2" key="1">
    <citation type="journal article" date="2014" name="Int. J. Syst. Evol. Microbiol.">
        <title>Complete genome sequence of Corynebacterium casei LMG S-19264T (=DSM 44701T), isolated from a smear-ripened cheese.</title>
        <authorList>
            <consortium name="US DOE Joint Genome Institute (JGI-PGF)"/>
            <person name="Walter F."/>
            <person name="Albersmeier A."/>
            <person name="Kalinowski J."/>
            <person name="Ruckert C."/>
        </authorList>
    </citation>
    <scope>NUCLEOTIDE SEQUENCE</scope>
    <source>
        <strain evidence="2">JCM 4346</strain>
    </source>
</reference>
<protein>
    <submittedName>
        <fullName evidence="2">Uncharacterized protein</fullName>
    </submittedName>
</protein>
<keyword evidence="1" id="KW-1133">Transmembrane helix</keyword>
<keyword evidence="1" id="KW-0472">Membrane</keyword>